<evidence type="ECO:0000313" key="2">
    <source>
        <dbReference type="EMBL" id="CAA9401948.1"/>
    </source>
</evidence>
<dbReference type="EMBL" id="CADCUZ010000030">
    <property type="protein sequence ID" value="CAA9401948.1"/>
    <property type="molecule type" value="Genomic_DNA"/>
</dbReference>
<feature type="non-terminal residue" evidence="2">
    <location>
        <position position="62"/>
    </location>
</feature>
<gene>
    <name evidence="2" type="ORF">AVDCRST_MAG55-719</name>
</gene>
<protein>
    <submittedName>
        <fullName evidence="2">Uncharacterized protein</fullName>
    </submittedName>
</protein>
<feature type="non-terminal residue" evidence="2">
    <location>
        <position position="1"/>
    </location>
</feature>
<dbReference type="AlphaFoldDB" id="A0A6J4NZS4"/>
<reference evidence="2" key="1">
    <citation type="submission" date="2020-02" db="EMBL/GenBank/DDBJ databases">
        <authorList>
            <person name="Meier V. D."/>
        </authorList>
    </citation>
    <scope>NUCLEOTIDE SEQUENCE</scope>
    <source>
        <strain evidence="2">AVDCRST_MAG55</strain>
    </source>
</reference>
<name>A0A6J4NZS4_9ACTN</name>
<evidence type="ECO:0000256" key="1">
    <source>
        <dbReference type="SAM" id="MobiDB-lite"/>
    </source>
</evidence>
<feature type="region of interest" description="Disordered" evidence="1">
    <location>
        <begin position="1"/>
        <end position="62"/>
    </location>
</feature>
<sequence>WPSAMISAPGSIACGRRRSTTRRLLAEQRPHRLKTSRTSSGNGASKPPPGYEAALFRTVTKS</sequence>
<accession>A0A6J4NZS4</accession>
<organism evidence="2">
    <name type="scientific">uncultured Rubrobacteraceae bacterium</name>
    <dbReference type="NCBI Taxonomy" id="349277"/>
    <lineage>
        <taxon>Bacteria</taxon>
        <taxon>Bacillati</taxon>
        <taxon>Actinomycetota</taxon>
        <taxon>Rubrobacteria</taxon>
        <taxon>Rubrobacterales</taxon>
        <taxon>Rubrobacteraceae</taxon>
        <taxon>environmental samples</taxon>
    </lineage>
</organism>
<proteinExistence type="predicted"/>